<keyword evidence="1" id="KW-1133">Transmembrane helix</keyword>
<dbReference type="Proteomes" id="UP001642501">
    <property type="component" value="Unassembled WGS sequence"/>
</dbReference>
<dbReference type="EMBL" id="CAWUOM010000080">
    <property type="protein sequence ID" value="CAK7270936.1"/>
    <property type="molecule type" value="Genomic_DNA"/>
</dbReference>
<comment type="caution">
    <text evidence="3">The sequence shown here is derived from an EMBL/GenBank/DDBJ whole genome shotgun (WGS) entry which is preliminary data.</text>
</comment>
<keyword evidence="2" id="KW-0732">Signal</keyword>
<evidence type="ECO:0000313" key="3">
    <source>
        <dbReference type="EMBL" id="CAK7270936.1"/>
    </source>
</evidence>
<gene>
    <name evidence="3" type="ORF">SEPCBS57363_004356</name>
</gene>
<sequence>MKKSAALAAALAATAVSAQSYTTIILTESATSTTTIVLPAWPTTWTDSAPTLTGYPGIATTTGSALTTATAPATVPTAGAKSMMVLNRSAMGSVVLFVILGLIAV</sequence>
<evidence type="ECO:0000313" key="4">
    <source>
        <dbReference type="Proteomes" id="UP001642501"/>
    </source>
</evidence>
<feature type="transmembrane region" description="Helical" evidence="1">
    <location>
        <begin position="85"/>
        <end position="104"/>
    </location>
</feature>
<feature type="signal peptide" evidence="2">
    <location>
        <begin position="1"/>
        <end position="18"/>
    </location>
</feature>
<accession>A0ABP0DRL2</accession>
<proteinExistence type="predicted"/>
<reference evidence="3 4" key="1">
    <citation type="submission" date="2024-01" db="EMBL/GenBank/DDBJ databases">
        <authorList>
            <person name="Allen C."/>
            <person name="Tagirdzhanova G."/>
        </authorList>
    </citation>
    <scope>NUCLEOTIDE SEQUENCE [LARGE SCALE GENOMIC DNA]</scope>
    <source>
        <strain evidence="3 4">CBS 573.63</strain>
    </source>
</reference>
<keyword evidence="1" id="KW-0812">Transmembrane</keyword>
<organism evidence="3 4">
    <name type="scientific">Sporothrix epigloea</name>
    <dbReference type="NCBI Taxonomy" id="1892477"/>
    <lineage>
        <taxon>Eukaryota</taxon>
        <taxon>Fungi</taxon>
        <taxon>Dikarya</taxon>
        <taxon>Ascomycota</taxon>
        <taxon>Pezizomycotina</taxon>
        <taxon>Sordariomycetes</taxon>
        <taxon>Sordariomycetidae</taxon>
        <taxon>Ophiostomatales</taxon>
        <taxon>Ophiostomataceae</taxon>
        <taxon>Sporothrix</taxon>
    </lineage>
</organism>
<evidence type="ECO:0000256" key="1">
    <source>
        <dbReference type="SAM" id="Phobius"/>
    </source>
</evidence>
<evidence type="ECO:0000256" key="2">
    <source>
        <dbReference type="SAM" id="SignalP"/>
    </source>
</evidence>
<keyword evidence="1" id="KW-0472">Membrane</keyword>
<feature type="chain" id="PRO_5046689662" evidence="2">
    <location>
        <begin position="19"/>
        <end position="105"/>
    </location>
</feature>
<name>A0ABP0DRL2_9PEZI</name>
<keyword evidence="4" id="KW-1185">Reference proteome</keyword>
<protein>
    <submittedName>
        <fullName evidence="3">Uncharacterized protein</fullName>
    </submittedName>
</protein>